<reference evidence="2" key="1">
    <citation type="journal article" date="2022" name="Arch. Microbiol.">
        <title>Microbulbifer okhotskensis sp. nov., isolated from a deep bottom sediment of the Okhotsk Sea.</title>
        <authorList>
            <person name="Romanenko L."/>
            <person name="Kurilenko V."/>
            <person name="Otstavnykh N."/>
            <person name="Velansky P."/>
            <person name="Isaeva M."/>
            <person name="Mikhailov V."/>
        </authorList>
    </citation>
    <scope>NUCLEOTIDE SEQUENCE</scope>
    <source>
        <strain evidence="2">OS29</strain>
    </source>
</reference>
<gene>
    <name evidence="2" type="ORF">MO867_22235</name>
</gene>
<dbReference type="AlphaFoldDB" id="A0A9X2ESK9"/>
<dbReference type="PROSITE" id="PS51257">
    <property type="entry name" value="PROKAR_LIPOPROTEIN"/>
    <property type="match status" value="1"/>
</dbReference>
<dbReference type="EMBL" id="JALBWM010000311">
    <property type="protein sequence ID" value="MCO1337046.1"/>
    <property type="molecule type" value="Genomic_DNA"/>
</dbReference>
<sequence length="113" mass="12840">MTDQRSYISVCVVAVIGALVVACHSFTTPHENFKKHMEFNIGRKVDDPASYLNRYPSRVINARNLPNKNIEIEYFSGYKGLGDCTVYFEVDSQTQEIIAWRFVGSEETCIVVP</sequence>
<keyword evidence="1" id="KW-0812">Transmembrane</keyword>
<dbReference type="Proteomes" id="UP001139028">
    <property type="component" value="Unassembled WGS sequence"/>
</dbReference>
<evidence type="ECO:0000313" key="2">
    <source>
        <dbReference type="EMBL" id="MCO1337046.1"/>
    </source>
</evidence>
<evidence type="ECO:0000256" key="1">
    <source>
        <dbReference type="SAM" id="Phobius"/>
    </source>
</evidence>
<keyword evidence="1" id="KW-0472">Membrane</keyword>
<keyword evidence="3" id="KW-1185">Reference proteome</keyword>
<comment type="caution">
    <text evidence="2">The sequence shown here is derived from an EMBL/GenBank/DDBJ whole genome shotgun (WGS) entry which is preliminary data.</text>
</comment>
<dbReference type="RefSeq" id="WP_252473241.1">
    <property type="nucleotide sequence ID" value="NZ_JALBWM010000311.1"/>
</dbReference>
<proteinExistence type="predicted"/>
<keyword evidence="1" id="KW-1133">Transmembrane helix</keyword>
<accession>A0A9X2ESK9</accession>
<name>A0A9X2ESK9_9GAMM</name>
<evidence type="ECO:0000313" key="3">
    <source>
        <dbReference type="Proteomes" id="UP001139028"/>
    </source>
</evidence>
<feature type="transmembrane region" description="Helical" evidence="1">
    <location>
        <begin position="6"/>
        <end position="27"/>
    </location>
</feature>
<organism evidence="2 3">
    <name type="scientific">Microbulbifer okhotskensis</name>
    <dbReference type="NCBI Taxonomy" id="2926617"/>
    <lineage>
        <taxon>Bacteria</taxon>
        <taxon>Pseudomonadati</taxon>
        <taxon>Pseudomonadota</taxon>
        <taxon>Gammaproteobacteria</taxon>
        <taxon>Cellvibrionales</taxon>
        <taxon>Microbulbiferaceae</taxon>
        <taxon>Microbulbifer</taxon>
    </lineage>
</organism>
<protein>
    <submittedName>
        <fullName evidence="2">Uncharacterized protein</fullName>
    </submittedName>
</protein>